<comment type="caution">
    <text evidence="1">The sequence shown here is derived from an EMBL/GenBank/DDBJ whole genome shotgun (WGS) entry which is preliminary data.</text>
</comment>
<dbReference type="AlphaFoldDB" id="A0A951UD65"/>
<gene>
    <name evidence="1" type="ORF">KME25_30865</name>
</gene>
<protein>
    <submittedName>
        <fullName evidence="1">Uncharacterized protein</fullName>
    </submittedName>
</protein>
<sequence length="50" mass="5471">MASLEVGKQSAQYKRVRAVVIELEDFEREGAIASLKAGQQVIPVSLDAIR</sequence>
<dbReference type="EMBL" id="JAHHIF010000071">
    <property type="protein sequence ID" value="MBW4548774.1"/>
    <property type="molecule type" value="Genomic_DNA"/>
</dbReference>
<evidence type="ECO:0000313" key="2">
    <source>
        <dbReference type="Proteomes" id="UP000753908"/>
    </source>
</evidence>
<reference evidence="1" key="2">
    <citation type="journal article" date="2022" name="Microbiol. Resour. Announc.">
        <title>Metagenome Sequencing to Explore Phylogenomics of Terrestrial Cyanobacteria.</title>
        <authorList>
            <person name="Ward R.D."/>
            <person name="Stajich J.E."/>
            <person name="Johansen J.R."/>
            <person name="Huntemann M."/>
            <person name="Clum A."/>
            <person name="Foster B."/>
            <person name="Foster B."/>
            <person name="Roux S."/>
            <person name="Palaniappan K."/>
            <person name="Varghese N."/>
            <person name="Mukherjee S."/>
            <person name="Reddy T.B.K."/>
            <person name="Daum C."/>
            <person name="Copeland A."/>
            <person name="Chen I.A."/>
            <person name="Ivanova N.N."/>
            <person name="Kyrpides N.C."/>
            <person name="Shapiro N."/>
            <person name="Eloe-Fadrosh E.A."/>
            <person name="Pietrasiak N."/>
        </authorList>
    </citation>
    <scope>NUCLEOTIDE SEQUENCE</scope>
    <source>
        <strain evidence="1">CPER-KK1</strain>
    </source>
</reference>
<accession>A0A951UD65</accession>
<name>A0A951UD65_9CYAN</name>
<dbReference type="Proteomes" id="UP000753908">
    <property type="component" value="Unassembled WGS sequence"/>
</dbReference>
<organism evidence="1 2">
    <name type="scientific">Symplocastrum torsivum CPER-KK1</name>
    <dbReference type="NCBI Taxonomy" id="450513"/>
    <lineage>
        <taxon>Bacteria</taxon>
        <taxon>Bacillati</taxon>
        <taxon>Cyanobacteriota</taxon>
        <taxon>Cyanophyceae</taxon>
        <taxon>Oscillatoriophycideae</taxon>
        <taxon>Oscillatoriales</taxon>
        <taxon>Microcoleaceae</taxon>
        <taxon>Symplocastrum</taxon>
    </lineage>
</organism>
<evidence type="ECO:0000313" key="1">
    <source>
        <dbReference type="EMBL" id="MBW4548774.1"/>
    </source>
</evidence>
<reference evidence="1" key="1">
    <citation type="submission" date="2021-05" db="EMBL/GenBank/DDBJ databases">
        <authorList>
            <person name="Pietrasiak N."/>
            <person name="Ward R."/>
            <person name="Stajich J.E."/>
            <person name="Kurbessoian T."/>
        </authorList>
    </citation>
    <scope>NUCLEOTIDE SEQUENCE</scope>
    <source>
        <strain evidence="1">CPER-KK1</strain>
    </source>
</reference>
<proteinExistence type="predicted"/>